<organism evidence="3 4">
    <name type="scientific">Halomonas halmophila</name>
    <dbReference type="NCBI Taxonomy" id="252"/>
    <lineage>
        <taxon>Bacteria</taxon>
        <taxon>Pseudomonadati</taxon>
        <taxon>Pseudomonadota</taxon>
        <taxon>Gammaproteobacteria</taxon>
        <taxon>Oceanospirillales</taxon>
        <taxon>Halomonadaceae</taxon>
        <taxon>Halomonas</taxon>
    </lineage>
</organism>
<dbReference type="AlphaFoldDB" id="A0A4Y4F307"/>
<dbReference type="RefSeq" id="WP_141318780.1">
    <property type="nucleotide sequence ID" value="NZ_BJOC01000017.1"/>
</dbReference>
<dbReference type="InterPro" id="IPR048341">
    <property type="entry name" value="DUF1285_N"/>
</dbReference>
<protein>
    <recommendedName>
        <fullName evidence="5">DUF1285 domain-containing protein</fullName>
    </recommendedName>
</protein>
<proteinExistence type="predicted"/>
<dbReference type="PIRSF" id="PIRSF029557">
    <property type="entry name" value="UCP029557"/>
    <property type="match status" value="1"/>
</dbReference>
<reference evidence="3 4" key="1">
    <citation type="submission" date="2019-06" db="EMBL/GenBank/DDBJ databases">
        <title>Whole genome shotgun sequence of Halomonas halmophila NBRC 15537.</title>
        <authorList>
            <person name="Hosoyama A."/>
            <person name="Uohara A."/>
            <person name="Ohji S."/>
            <person name="Ichikawa N."/>
        </authorList>
    </citation>
    <scope>NUCLEOTIDE SEQUENCE [LARGE SCALE GENOMIC DNA]</scope>
    <source>
        <strain evidence="3 4">NBRC 15537</strain>
    </source>
</reference>
<dbReference type="Gene3D" id="2.30.270.10">
    <property type="entry name" value="duf1285 protein"/>
    <property type="match status" value="1"/>
</dbReference>
<evidence type="ECO:0008006" key="5">
    <source>
        <dbReference type="Google" id="ProtNLM"/>
    </source>
</evidence>
<evidence type="ECO:0000259" key="1">
    <source>
        <dbReference type="Pfam" id="PF06938"/>
    </source>
</evidence>
<evidence type="ECO:0000313" key="4">
    <source>
        <dbReference type="Proteomes" id="UP000319812"/>
    </source>
</evidence>
<dbReference type="Pfam" id="PF06938">
    <property type="entry name" value="DUF1285_N"/>
    <property type="match status" value="1"/>
</dbReference>
<feature type="domain" description="DUF1285" evidence="1">
    <location>
        <begin position="17"/>
        <end position="83"/>
    </location>
</feature>
<dbReference type="EMBL" id="BJOC01000017">
    <property type="protein sequence ID" value="GED22234.1"/>
    <property type="molecule type" value="Genomic_DNA"/>
</dbReference>
<sequence>MHLDSLLTDIDTSRGIPPVDQWHPEHVGEMDLLIAADGRWIHEGGVIQRARLVRLLSTILRRDPDGEYFLVTPVEKLRIRVEDRVFIAVDAEQDDSGDWQLVTQLGDWVRLDAAHRLSVTPTPRGEWVPEVPIRFGLAARLGRNLFYRLVEQAEPFTDEQGVEWLALTSGGVTQPLGRVDGEAPCT</sequence>
<accession>A0A4Y4F307</accession>
<gene>
    <name evidence="3" type="ORF">HHA01_12110</name>
</gene>
<dbReference type="Pfam" id="PF21028">
    <property type="entry name" value="DUF1285_C"/>
    <property type="match status" value="1"/>
</dbReference>
<dbReference type="InterPro" id="IPR048342">
    <property type="entry name" value="DUF1285_C"/>
</dbReference>
<evidence type="ECO:0000313" key="3">
    <source>
        <dbReference type="EMBL" id="GED22234.1"/>
    </source>
</evidence>
<name>A0A4Y4F307_9GAMM</name>
<dbReference type="Proteomes" id="UP000319812">
    <property type="component" value="Unassembled WGS sequence"/>
</dbReference>
<keyword evidence="4" id="KW-1185">Reference proteome</keyword>
<dbReference type="InterPro" id="IPR010707">
    <property type="entry name" value="DUF1285"/>
</dbReference>
<dbReference type="Gene3D" id="3.10.540.10">
    <property type="entry name" value="duf1285 like domain"/>
    <property type="match status" value="1"/>
</dbReference>
<comment type="caution">
    <text evidence="3">The sequence shown here is derived from an EMBL/GenBank/DDBJ whole genome shotgun (WGS) entry which is preliminary data.</text>
</comment>
<feature type="domain" description="DUF1285" evidence="2">
    <location>
        <begin position="86"/>
        <end position="175"/>
    </location>
</feature>
<dbReference type="OrthoDB" id="3078366at2"/>
<dbReference type="InterPro" id="IPR023361">
    <property type="entry name" value="DUF1285_beta_roll_sf"/>
</dbReference>
<evidence type="ECO:0000259" key="2">
    <source>
        <dbReference type="Pfam" id="PF21028"/>
    </source>
</evidence>